<dbReference type="AlphaFoldDB" id="A0A2P6N7F4"/>
<sequence length="283" mass="30308">MVSCSAASGISSSNINQCSSNAVTTSVYYGSSCSGKASNQASNNLNQCNQNSEGTGSTEISCLASFLYTGNSSSDGLTVTFSGTSCQGKAYSILVVPGLLTSNSTKCTSSACVKTNYGTSTRFVCGNSTSLPGYVQSLNSATNIMFSGMIIDPAYHISGTFTIIWCYLTNLFIQVNLWHGTEDLQVYRFRDDQLFNSLTAAINQGYGTGFIGEDIHKKMGTRGDPYDYIKRFGLSTSFGTIHVDCPPWSLTLCVSPMRDRREGGGSYISKETTDTRTSDLLEG</sequence>
<protein>
    <submittedName>
        <fullName evidence="2">Uncharacterized protein</fullName>
    </submittedName>
</protein>
<dbReference type="InParanoid" id="A0A2P6N7F4"/>
<reference evidence="2 3" key="1">
    <citation type="journal article" date="2018" name="Genome Biol. Evol.">
        <title>Multiple Roots of Fruiting Body Formation in Amoebozoa.</title>
        <authorList>
            <person name="Hillmann F."/>
            <person name="Forbes G."/>
            <person name="Novohradska S."/>
            <person name="Ferling I."/>
            <person name="Riege K."/>
            <person name="Groth M."/>
            <person name="Westermann M."/>
            <person name="Marz M."/>
            <person name="Spaller T."/>
            <person name="Winckler T."/>
            <person name="Schaap P."/>
            <person name="Glockner G."/>
        </authorList>
    </citation>
    <scope>NUCLEOTIDE SEQUENCE [LARGE SCALE GENOMIC DNA]</scope>
    <source>
        <strain evidence="2 3">Jena</strain>
    </source>
</reference>
<accession>A0A2P6N7F4</accession>
<keyword evidence="3" id="KW-1185">Reference proteome</keyword>
<comment type="caution">
    <text evidence="2">The sequence shown here is derived from an EMBL/GenBank/DDBJ whole genome shotgun (WGS) entry which is preliminary data.</text>
</comment>
<feature type="compositionally biased region" description="Basic and acidic residues" evidence="1">
    <location>
        <begin position="271"/>
        <end position="283"/>
    </location>
</feature>
<organism evidence="2 3">
    <name type="scientific">Planoprotostelium fungivorum</name>
    <dbReference type="NCBI Taxonomy" id="1890364"/>
    <lineage>
        <taxon>Eukaryota</taxon>
        <taxon>Amoebozoa</taxon>
        <taxon>Evosea</taxon>
        <taxon>Variosea</taxon>
        <taxon>Cavosteliida</taxon>
        <taxon>Cavosteliaceae</taxon>
        <taxon>Planoprotostelium</taxon>
    </lineage>
</organism>
<dbReference type="EMBL" id="MDYQ01000167">
    <property type="protein sequence ID" value="PRP79877.1"/>
    <property type="molecule type" value="Genomic_DNA"/>
</dbReference>
<evidence type="ECO:0000256" key="1">
    <source>
        <dbReference type="SAM" id="MobiDB-lite"/>
    </source>
</evidence>
<evidence type="ECO:0000313" key="3">
    <source>
        <dbReference type="Proteomes" id="UP000241769"/>
    </source>
</evidence>
<gene>
    <name evidence="2" type="ORF">PROFUN_12366</name>
</gene>
<name>A0A2P6N7F4_9EUKA</name>
<proteinExistence type="predicted"/>
<dbReference type="Proteomes" id="UP000241769">
    <property type="component" value="Unassembled WGS sequence"/>
</dbReference>
<evidence type="ECO:0000313" key="2">
    <source>
        <dbReference type="EMBL" id="PRP79877.1"/>
    </source>
</evidence>
<feature type="region of interest" description="Disordered" evidence="1">
    <location>
        <begin position="261"/>
        <end position="283"/>
    </location>
</feature>